<dbReference type="Proteomes" id="UP000887013">
    <property type="component" value="Unassembled WGS sequence"/>
</dbReference>
<comment type="caution">
    <text evidence="2">The sequence shown here is derived from an EMBL/GenBank/DDBJ whole genome shotgun (WGS) entry which is preliminary data.</text>
</comment>
<keyword evidence="1" id="KW-0812">Transmembrane</keyword>
<evidence type="ECO:0000313" key="3">
    <source>
        <dbReference type="Proteomes" id="UP000887013"/>
    </source>
</evidence>
<keyword evidence="1" id="KW-0472">Membrane</keyword>
<dbReference type="AlphaFoldDB" id="A0A8X6TG91"/>
<dbReference type="InterPro" id="IPR019144">
    <property type="entry name" value="Membralin"/>
</dbReference>
<keyword evidence="3" id="KW-1185">Reference proteome</keyword>
<sequence length="68" mass="7892">MAERKDQKGFVRNAVMEIEYLFINNWTNDKSLFTAAFIMIVFTLTISTLLRHSHHQIFIVVGEFDATA</sequence>
<dbReference type="OrthoDB" id="6437300at2759"/>
<keyword evidence="1" id="KW-1133">Transmembrane helix</keyword>
<accession>A0A8X6TG91</accession>
<feature type="transmembrane region" description="Helical" evidence="1">
    <location>
        <begin position="31"/>
        <end position="50"/>
    </location>
</feature>
<dbReference type="Pfam" id="PF09746">
    <property type="entry name" value="Membralin"/>
    <property type="match status" value="1"/>
</dbReference>
<evidence type="ECO:0000256" key="1">
    <source>
        <dbReference type="SAM" id="Phobius"/>
    </source>
</evidence>
<gene>
    <name evidence="2" type="primary">TMEM259_5</name>
    <name evidence="2" type="ORF">NPIL_699821</name>
</gene>
<protein>
    <submittedName>
        <fullName evidence="2">Membralin</fullName>
    </submittedName>
</protein>
<evidence type="ECO:0000313" key="2">
    <source>
        <dbReference type="EMBL" id="GFT05016.1"/>
    </source>
</evidence>
<organism evidence="2 3">
    <name type="scientific">Nephila pilipes</name>
    <name type="common">Giant wood spider</name>
    <name type="synonym">Nephila maculata</name>
    <dbReference type="NCBI Taxonomy" id="299642"/>
    <lineage>
        <taxon>Eukaryota</taxon>
        <taxon>Metazoa</taxon>
        <taxon>Ecdysozoa</taxon>
        <taxon>Arthropoda</taxon>
        <taxon>Chelicerata</taxon>
        <taxon>Arachnida</taxon>
        <taxon>Araneae</taxon>
        <taxon>Araneomorphae</taxon>
        <taxon>Entelegynae</taxon>
        <taxon>Araneoidea</taxon>
        <taxon>Nephilidae</taxon>
        <taxon>Nephila</taxon>
    </lineage>
</organism>
<reference evidence="2" key="1">
    <citation type="submission" date="2020-08" db="EMBL/GenBank/DDBJ databases">
        <title>Multicomponent nature underlies the extraordinary mechanical properties of spider dragline silk.</title>
        <authorList>
            <person name="Kono N."/>
            <person name="Nakamura H."/>
            <person name="Mori M."/>
            <person name="Yoshida Y."/>
            <person name="Ohtoshi R."/>
            <person name="Malay A.D."/>
            <person name="Moran D.A.P."/>
            <person name="Tomita M."/>
            <person name="Numata K."/>
            <person name="Arakawa K."/>
        </authorList>
    </citation>
    <scope>NUCLEOTIDE SEQUENCE</scope>
</reference>
<name>A0A8X6TG91_NEPPI</name>
<proteinExistence type="predicted"/>
<dbReference type="EMBL" id="BMAW01056273">
    <property type="protein sequence ID" value="GFT05016.1"/>
    <property type="molecule type" value="Genomic_DNA"/>
</dbReference>